<dbReference type="Pfam" id="PF02472">
    <property type="entry name" value="ExbD"/>
    <property type="match status" value="1"/>
</dbReference>
<accession>A0A1H3MLZ8</accession>
<dbReference type="PANTHER" id="PTHR30558">
    <property type="entry name" value="EXBD MEMBRANE COMPONENT OF PMF-DRIVEN MACROMOLECULE IMPORT SYSTEM"/>
    <property type="match status" value="1"/>
</dbReference>
<comment type="subcellular location">
    <subcellularLocation>
        <location evidence="1">Cell membrane</location>
        <topology evidence="1">Single-pass membrane protein</topology>
    </subcellularLocation>
    <subcellularLocation>
        <location evidence="7">Cell membrane</location>
        <topology evidence="7">Single-pass type II membrane protein</topology>
    </subcellularLocation>
</comment>
<dbReference type="Proteomes" id="UP000199249">
    <property type="component" value="Unassembled WGS sequence"/>
</dbReference>
<evidence type="ECO:0000256" key="7">
    <source>
        <dbReference type="RuleBase" id="RU003879"/>
    </source>
</evidence>
<sequence length="173" mass="19132">MAEIPQSGGGGGKGGKKRAKKMSTKIDMTPMVDLAFLLLTFFMLTTTFSKPTVMEINMPVKPKNDEEKSEIKASNAFTVLLGSDNKIYYYDGLLNNDSKPELKESSYGADGIRKELLSRHTNPNLVVLIKPADDSNYKNMVDILDEMNITDQKKYALVDISKADTELIKSSGL</sequence>
<evidence type="ECO:0000256" key="5">
    <source>
        <dbReference type="ARBA" id="ARBA00022989"/>
    </source>
</evidence>
<organism evidence="9 10">
    <name type="scientific">Hymenobacter psychrophilus</name>
    <dbReference type="NCBI Taxonomy" id="651662"/>
    <lineage>
        <taxon>Bacteria</taxon>
        <taxon>Pseudomonadati</taxon>
        <taxon>Bacteroidota</taxon>
        <taxon>Cytophagia</taxon>
        <taxon>Cytophagales</taxon>
        <taxon>Hymenobacteraceae</taxon>
        <taxon>Hymenobacter</taxon>
    </lineage>
</organism>
<dbReference type="EMBL" id="FNOV01000013">
    <property type="protein sequence ID" value="SDY77751.1"/>
    <property type="molecule type" value="Genomic_DNA"/>
</dbReference>
<dbReference type="STRING" id="651662.SAMN04488069_11363"/>
<dbReference type="PANTHER" id="PTHR30558:SF3">
    <property type="entry name" value="BIOPOLYMER TRANSPORT PROTEIN EXBD-RELATED"/>
    <property type="match status" value="1"/>
</dbReference>
<evidence type="ECO:0000256" key="2">
    <source>
        <dbReference type="ARBA" id="ARBA00005811"/>
    </source>
</evidence>
<evidence type="ECO:0000256" key="4">
    <source>
        <dbReference type="ARBA" id="ARBA00022692"/>
    </source>
</evidence>
<evidence type="ECO:0000313" key="10">
    <source>
        <dbReference type="Proteomes" id="UP000199249"/>
    </source>
</evidence>
<evidence type="ECO:0000313" key="9">
    <source>
        <dbReference type="EMBL" id="SDY77751.1"/>
    </source>
</evidence>
<keyword evidence="10" id="KW-1185">Reference proteome</keyword>
<keyword evidence="7" id="KW-0813">Transport</keyword>
<dbReference type="GO" id="GO:0022857">
    <property type="term" value="F:transmembrane transporter activity"/>
    <property type="evidence" value="ECO:0007669"/>
    <property type="project" value="InterPro"/>
</dbReference>
<dbReference type="OrthoDB" id="952702at2"/>
<keyword evidence="6" id="KW-0472">Membrane</keyword>
<reference evidence="10" key="1">
    <citation type="submission" date="2016-10" db="EMBL/GenBank/DDBJ databases">
        <authorList>
            <person name="Varghese N."/>
            <person name="Submissions S."/>
        </authorList>
    </citation>
    <scope>NUCLEOTIDE SEQUENCE [LARGE SCALE GENOMIC DNA]</scope>
    <source>
        <strain evidence="10">CGMCC 1.8975</strain>
    </source>
</reference>
<proteinExistence type="inferred from homology"/>
<evidence type="ECO:0000256" key="6">
    <source>
        <dbReference type="ARBA" id="ARBA00023136"/>
    </source>
</evidence>
<keyword evidence="3" id="KW-1003">Cell membrane</keyword>
<dbReference type="AlphaFoldDB" id="A0A1H3MLZ8"/>
<dbReference type="RefSeq" id="WP_092742839.1">
    <property type="nucleotide sequence ID" value="NZ_FNOV01000013.1"/>
</dbReference>
<protein>
    <submittedName>
        <fullName evidence="9">Biopolymer transport protein ExbD</fullName>
    </submittedName>
</protein>
<evidence type="ECO:0000256" key="1">
    <source>
        <dbReference type="ARBA" id="ARBA00004162"/>
    </source>
</evidence>
<keyword evidence="4 7" id="KW-0812">Transmembrane</keyword>
<dbReference type="GO" id="GO:0015031">
    <property type="term" value="P:protein transport"/>
    <property type="evidence" value="ECO:0007669"/>
    <property type="project" value="UniProtKB-KW"/>
</dbReference>
<dbReference type="InterPro" id="IPR003400">
    <property type="entry name" value="ExbD"/>
</dbReference>
<evidence type="ECO:0000256" key="3">
    <source>
        <dbReference type="ARBA" id="ARBA00022475"/>
    </source>
</evidence>
<name>A0A1H3MLZ8_9BACT</name>
<keyword evidence="7" id="KW-0653">Protein transport</keyword>
<keyword evidence="5" id="KW-1133">Transmembrane helix</keyword>
<comment type="similarity">
    <text evidence="2 7">Belongs to the ExbD/TolR family.</text>
</comment>
<dbReference type="GO" id="GO:0005886">
    <property type="term" value="C:plasma membrane"/>
    <property type="evidence" value="ECO:0007669"/>
    <property type="project" value="UniProtKB-SubCell"/>
</dbReference>
<gene>
    <name evidence="9" type="ORF">SAMN04488069_11363</name>
</gene>
<feature type="region of interest" description="Disordered" evidence="8">
    <location>
        <begin position="1"/>
        <end position="22"/>
    </location>
</feature>
<evidence type="ECO:0000256" key="8">
    <source>
        <dbReference type="SAM" id="MobiDB-lite"/>
    </source>
</evidence>